<feature type="compositionally biased region" description="Basic residues" evidence="2">
    <location>
        <begin position="642"/>
        <end position="654"/>
    </location>
</feature>
<dbReference type="KEGG" id="xla:108718959"/>
<dbReference type="InterPro" id="IPR029060">
    <property type="entry name" value="PIN-like_dom_sf"/>
</dbReference>
<dbReference type="InterPro" id="IPR026832">
    <property type="entry name" value="Asteroid"/>
</dbReference>
<dbReference type="SUPFAM" id="SSF88723">
    <property type="entry name" value="PIN domain-like"/>
    <property type="match status" value="1"/>
</dbReference>
<dbReference type="OrthoDB" id="25987at2759"/>
<comment type="similarity">
    <text evidence="1">Belongs to the asteroid family.</text>
</comment>
<dbReference type="Xenbase" id="XB-GENE-6488933">
    <property type="gene designation" value="aste1.L"/>
</dbReference>
<protein>
    <submittedName>
        <fullName evidence="4">Protein asteroid homolog 1 isoform X1</fullName>
    </submittedName>
</protein>
<dbReference type="CTD" id="108718959"/>
<dbReference type="Bgee" id="108718959">
    <property type="expression patterns" value="Expressed in egg cell and 16 other cell types or tissues"/>
</dbReference>
<dbReference type="PaxDb" id="8355-A0A1L8FWH2"/>
<evidence type="ECO:0000313" key="3">
    <source>
        <dbReference type="Proteomes" id="UP000186698"/>
    </source>
</evidence>
<proteinExistence type="inferred from homology"/>
<dbReference type="STRING" id="8355.A0A1L8FWH2"/>
<dbReference type="RefSeq" id="XP_018122990.1">
    <property type="nucleotide sequence ID" value="XM_018267501.2"/>
</dbReference>
<evidence type="ECO:0000313" key="4">
    <source>
        <dbReference type="RefSeq" id="XP_018122990.1"/>
    </source>
</evidence>
<dbReference type="PANTHER" id="PTHR15665:SF1">
    <property type="entry name" value="PROTEIN ASTEROID HOMOLOG 1"/>
    <property type="match status" value="1"/>
</dbReference>
<keyword evidence="3" id="KW-1185">Reference proteome</keyword>
<dbReference type="AlphaFoldDB" id="A0A1L8FWH2"/>
<organism evidence="3 4">
    <name type="scientific">Xenopus laevis</name>
    <name type="common">African clawed frog</name>
    <dbReference type="NCBI Taxonomy" id="8355"/>
    <lineage>
        <taxon>Eukaryota</taxon>
        <taxon>Metazoa</taxon>
        <taxon>Chordata</taxon>
        <taxon>Craniata</taxon>
        <taxon>Vertebrata</taxon>
        <taxon>Euteleostomi</taxon>
        <taxon>Amphibia</taxon>
        <taxon>Batrachia</taxon>
        <taxon>Anura</taxon>
        <taxon>Pipoidea</taxon>
        <taxon>Pipidae</taxon>
        <taxon>Xenopodinae</taxon>
        <taxon>Xenopus</taxon>
        <taxon>Xenopus</taxon>
    </lineage>
</organism>
<dbReference type="OMA" id="VMRCVFE"/>
<reference evidence="4" key="1">
    <citation type="submission" date="2025-08" db="UniProtKB">
        <authorList>
            <consortium name="RefSeq"/>
        </authorList>
    </citation>
    <scope>IDENTIFICATION</scope>
    <source>
        <strain evidence="4">J_2021</strain>
        <tissue evidence="4">Erythrocytes</tissue>
    </source>
</reference>
<dbReference type="Gene3D" id="3.40.50.1010">
    <property type="entry name" value="5'-nuclease"/>
    <property type="match status" value="1"/>
</dbReference>
<dbReference type="PANTHER" id="PTHR15665">
    <property type="entry name" value="ASTEROID PROTEIN"/>
    <property type="match status" value="1"/>
</dbReference>
<dbReference type="GeneID" id="108718959"/>
<evidence type="ECO:0000256" key="1">
    <source>
        <dbReference type="ARBA" id="ARBA00007398"/>
    </source>
</evidence>
<gene>
    <name evidence="4 5" type="primary">aste1.L</name>
</gene>
<dbReference type="AGR" id="Xenbase:XB-GENE-6488933"/>
<evidence type="ECO:0000256" key="2">
    <source>
        <dbReference type="SAM" id="MobiDB-lite"/>
    </source>
</evidence>
<sequence>MNKKQDFSAYITTMGIHGLMGYVGSKKYCFYDLQLRNTKIIIDGNNLYHRLYFELGLDLICGGDYHLFTDIVHKFFESLSVCEIQAYVVFDGGCDISDKKLETLKQRAKEKITMAHSLSKGEGGSVLPLLVREVFIQVLEKMEVPFVQCFAEADRELVVLANLWNCPVLTFDSDFCIFDLKAGFCPLNSFQWKNIVTTKVENECFIPAKCYSVQQFCKHFNNMNMSLLPLFAVLVGNDYINLPALERFFSKVHLPIGNSCHSGRKHVRIHGLLHWLSAFVDAEEAMDNVLSYLKAQDRDAVRQLLCSAMEEYSLSDTVNLVQFFQKGIYNSPTAVMLRLPDWVQRSLARGQISPLLRDALVMRRLFLHSQVEDMKKPSAHLITQPVRRVIYGLLVTPTNNLEESNRRNEHPVKTLIVEFDRLEKNLRKSTLEADTHWNLAENISLSSLPEASTEIRLKLLLDTLEVKTTVLASVPLAHRLSVAVTCYWVRYADPKVKLHHLKALLMGSVCGELYDMFPTAEGNSEDFLYVHEQLQKIIQGNPRQKVPNKEDLHIFCQWQCCLQVGLHLNQLLCTPLLHPNIKRLYSGTLVHLLCQKLKSSSLVEDLFNPCPPLKTLYQQMMEAVLLAVPEDCFKSRTLPSAHKSKMGKKKNRNVKSKEEAPALENQPMYEVTNRYLGLMLDE</sequence>
<feature type="region of interest" description="Disordered" evidence="2">
    <location>
        <begin position="640"/>
        <end position="659"/>
    </location>
</feature>
<dbReference type="Proteomes" id="UP000186698">
    <property type="component" value="Chromosome 6L"/>
</dbReference>
<name>A0A1L8FWH2_XENLA</name>
<accession>A0A1L8FWH2</accession>
<evidence type="ECO:0000313" key="5">
    <source>
        <dbReference type="Xenbase" id="XB-GENE-6488933"/>
    </source>
</evidence>